<dbReference type="Pfam" id="PF00651">
    <property type="entry name" value="BTB"/>
    <property type="match status" value="1"/>
</dbReference>
<dbReference type="CDD" id="cd00121">
    <property type="entry name" value="MATH"/>
    <property type="match status" value="1"/>
</dbReference>
<comment type="pathway">
    <text evidence="1">Protein modification; protein ubiquitination.</text>
</comment>
<dbReference type="Gene3D" id="3.30.710.10">
    <property type="entry name" value="Potassium Channel Kv1.1, Chain A"/>
    <property type="match status" value="1"/>
</dbReference>
<proteinExistence type="inferred from homology"/>
<dbReference type="InterPro" id="IPR008974">
    <property type="entry name" value="TRAF-like"/>
</dbReference>
<evidence type="ECO:0008006" key="7">
    <source>
        <dbReference type="Google" id="ProtNLM"/>
    </source>
</evidence>
<dbReference type="PANTHER" id="PTHR26379">
    <property type="entry name" value="BTB/POZ AND MATH DOMAIN-CONTAINING PROTEIN 1"/>
    <property type="match status" value="1"/>
</dbReference>
<reference evidence="5" key="2">
    <citation type="submission" date="2020-10" db="EMBL/GenBank/DDBJ databases">
        <authorList>
            <person name="Scholz U."/>
            <person name="Mascher M."/>
            <person name="Fiebig A."/>
        </authorList>
    </citation>
    <scope>NUCLEOTIDE SEQUENCE [LARGE SCALE GENOMIC DNA]</scope>
    <source>
        <strain evidence="5">cv. Morex</strain>
    </source>
</reference>
<dbReference type="CDD" id="cd18280">
    <property type="entry name" value="BTB_POZ_BPM_plant"/>
    <property type="match status" value="1"/>
</dbReference>
<dbReference type="Gramene" id="HORVU.MOREX.r2.7HG0534760.1">
    <property type="protein sequence ID" value="HORVU.MOREX.r2.7HG0534760.1.CDS.1"/>
    <property type="gene ID" value="HORVU.MOREX.r2.7HG0534760"/>
</dbReference>
<dbReference type="GeneID" id="123410732"/>
<evidence type="ECO:0000259" key="4">
    <source>
        <dbReference type="PROSITE" id="PS50144"/>
    </source>
</evidence>
<sequence length="362" mass="39734">MSSSSSASAIVADKVSGHHLLKIDGYLGMMGPPSGESVTSCPFAVGGHLWRISCYPSGSHEWYRSYISLELVLAEEVETGVRAVVQFALMPQEQATFFRKNKPRIVRSGEHKFASHGSWRCPMFVDKTTLTKSKYLKDESFTIRCDILVFKKSRAQEGAAEPETAAPRSVSVLPSDLNRHLGGLLETGKGADVVFEVAGHNFAAHRWLLAARSPVFNAEFFGAMKGSDVAPGAVRIGDMEAPVFKAFLSFMYTDSMPEMAKKEEDAMYQHLLVAADRYNMERLKLICQDKLCRCRRIDGSSVANVLALAELHHCSDLKDACLEFLSIPANLREAMANDGFEHLSASCPSVVKELIAMCSSAP</sequence>
<name>A0A8I6Z6E6_HORVV</name>
<dbReference type="Gene3D" id="2.60.210.10">
    <property type="entry name" value="Apoptosis, Tumor Necrosis Factor Receptor Associated Protein 2, Chain A"/>
    <property type="match status" value="1"/>
</dbReference>
<dbReference type="SUPFAM" id="SSF49599">
    <property type="entry name" value="TRAF domain-like"/>
    <property type="match status" value="1"/>
</dbReference>
<dbReference type="AlphaFoldDB" id="A0A8I6Z6E6"/>
<evidence type="ECO:0000256" key="2">
    <source>
        <dbReference type="ARBA" id="ARBA00010846"/>
    </source>
</evidence>
<evidence type="ECO:0000313" key="6">
    <source>
        <dbReference type="Proteomes" id="UP000011116"/>
    </source>
</evidence>
<dbReference type="OrthoDB" id="6359816at2759"/>
<dbReference type="GO" id="GO:0016567">
    <property type="term" value="P:protein ubiquitination"/>
    <property type="evidence" value="ECO:0007669"/>
    <property type="project" value="InterPro"/>
</dbReference>
<accession>A0A8I6Z6E6</accession>
<dbReference type="SMR" id="A0A8I6Z6E6"/>
<protein>
    <recommendedName>
        <fullName evidence="7">BTB domain-containing protein</fullName>
    </recommendedName>
</protein>
<dbReference type="KEGG" id="hvg:123410732"/>
<dbReference type="PROSITE" id="PS50097">
    <property type="entry name" value="BTB"/>
    <property type="match status" value="1"/>
</dbReference>
<dbReference type="InterPro" id="IPR056423">
    <property type="entry name" value="BACK_BPM_SPOP"/>
</dbReference>
<gene>
    <name evidence="5" type="primary">LOC123410732</name>
</gene>
<dbReference type="InterPro" id="IPR002083">
    <property type="entry name" value="MATH/TRAF_dom"/>
</dbReference>
<dbReference type="Proteomes" id="UP000011116">
    <property type="component" value="Chromosome 7H"/>
</dbReference>
<dbReference type="InterPro" id="IPR045005">
    <property type="entry name" value="BPM1-6"/>
</dbReference>
<dbReference type="PANTHER" id="PTHR26379:SF307">
    <property type="entry name" value="BTB DOMAIN-CONTAINING PROTEIN"/>
    <property type="match status" value="1"/>
</dbReference>
<evidence type="ECO:0000259" key="3">
    <source>
        <dbReference type="PROSITE" id="PS50097"/>
    </source>
</evidence>
<dbReference type="Pfam" id="PF24570">
    <property type="entry name" value="BACK_BPM_SPOP"/>
    <property type="match status" value="1"/>
</dbReference>
<dbReference type="InterPro" id="IPR000210">
    <property type="entry name" value="BTB/POZ_dom"/>
</dbReference>
<feature type="domain" description="MATH" evidence="4">
    <location>
        <begin position="16"/>
        <end position="147"/>
    </location>
</feature>
<feature type="domain" description="BTB" evidence="3">
    <location>
        <begin position="191"/>
        <end position="260"/>
    </location>
</feature>
<dbReference type="SUPFAM" id="SSF54695">
    <property type="entry name" value="POZ domain"/>
    <property type="match status" value="1"/>
</dbReference>
<evidence type="ECO:0000256" key="1">
    <source>
        <dbReference type="ARBA" id="ARBA00004906"/>
    </source>
</evidence>
<dbReference type="Gene3D" id="1.25.40.420">
    <property type="match status" value="1"/>
</dbReference>
<dbReference type="SMART" id="SM00225">
    <property type="entry name" value="BTB"/>
    <property type="match status" value="1"/>
</dbReference>
<keyword evidence="6" id="KW-1185">Reference proteome</keyword>
<dbReference type="RefSeq" id="XP_044959605.1">
    <property type="nucleotide sequence ID" value="XM_045103670.1"/>
</dbReference>
<dbReference type="Pfam" id="PF22486">
    <property type="entry name" value="MATH_2"/>
    <property type="match status" value="1"/>
</dbReference>
<comment type="similarity">
    <text evidence="2">Belongs to the Tdpoz family.</text>
</comment>
<reference evidence="5" key="3">
    <citation type="submission" date="2022-01" db="UniProtKB">
        <authorList>
            <consortium name="EnsemblPlants"/>
        </authorList>
    </citation>
    <scope>IDENTIFICATION</scope>
    <source>
        <strain evidence="5">subsp. vulgare</strain>
    </source>
</reference>
<organism evidence="5 6">
    <name type="scientific">Hordeum vulgare subsp. vulgare</name>
    <name type="common">Domesticated barley</name>
    <dbReference type="NCBI Taxonomy" id="112509"/>
    <lineage>
        <taxon>Eukaryota</taxon>
        <taxon>Viridiplantae</taxon>
        <taxon>Streptophyta</taxon>
        <taxon>Embryophyta</taxon>
        <taxon>Tracheophyta</taxon>
        <taxon>Spermatophyta</taxon>
        <taxon>Magnoliopsida</taxon>
        <taxon>Liliopsida</taxon>
        <taxon>Poales</taxon>
        <taxon>Poaceae</taxon>
        <taxon>BOP clade</taxon>
        <taxon>Pooideae</taxon>
        <taxon>Triticodae</taxon>
        <taxon>Triticeae</taxon>
        <taxon>Hordeinae</taxon>
        <taxon>Hordeum</taxon>
    </lineage>
</organism>
<evidence type="ECO:0000313" key="5">
    <source>
        <dbReference type="EnsemblPlants" id="HORVU.MOREX.r3.7HG0643680.1.CDS1"/>
    </source>
</evidence>
<dbReference type="Gramene" id="HORVU.MOREX.r3.7HG0643680.1">
    <property type="protein sequence ID" value="HORVU.MOREX.r3.7HG0643680.1.CDS1"/>
    <property type="gene ID" value="HORVU.MOREX.r3.7HG0643680"/>
</dbReference>
<dbReference type="EnsemblPlants" id="HORVU.MOREX.r3.7HG0643680.1">
    <property type="protein sequence ID" value="HORVU.MOREX.r3.7HG0643680.1.CDS1"/>
    <property type="gene ID" value="HORVU.MOREX.r3.7HG0643680"/>
</dbReference>
<dbReference type="InterPro" id="IPR011333">
    <property type="entry name" value="SKP1/BTB/POZ_sf"/>
</dbReference>
<reference evidence="6" key="1">
    <citation type="journal article" date="2012" name="Nature">
        <title>A physical, genetic and functional sequence assembly of the barley genome.</title>
        <authorList>
            <consortium name="The International Barley Genome Sequencing Consortium"/>
            <person name="Mayer K.F."/>
            <person name="Waugh R."/>
            <person name="Brown J.W."/>
            <person name="Schulman A."/>
            <person name="Langridge P."/>
            <person name="Platzer M."/>
            <person name="Fincher G.B."/>
            <person name="Muehlbauer G.J."/>
            <person name="Sato K."/>
            <person name="Close T.J."/>
            <person name="Wise R.P."/>
            <person name="Stein N."/>
        </authorList>
    </citation>
    <scope>NUCLEOTIDE SEQUENCE [LARGE SCALE GENOMIC DNA]</scope>
    <source>
        <strain evidence="6">cv. Morex</strain>
    </source>
</reference>
<dbReference type="PROSITE" id="PS50144">
    <property type="entry name" value="MATH"/>
    <property type="match status" value="1"/>
</dbReference>